<dbReference type="EMBL" id="CP000245">
    <property type="protein sequence ID" value="AEG92542.1"/>
    <property type="molecule type" value="Genomic_DNA"/>
</dbReference>
<keyword evidence="1" id="KW-0812">Transmembrane</keyword>
<evidence type="ECO:0000256" key="1">
    <source>
        <dbReference type="SAM" id="Phobius"/>
    </source>
</evidence>
<feature type="transmembrane region" description="Helical" evidence="1">
    <location>
        <begin position="80"/>
        <end position="100"/>
    </location>
</feature>
<dbReference type="eggNOG" id="COG3308">
    <property type="taxonomic scope" value="Bacteria"/>
</dbReference>
<feature type="transmembrane region" description="Helical" evidence="1">
    <location>
        <begin position="55"/>
        <end position="73"/>
    </location>
</feature>
<name>F5Y477_RAMTT</name>
<keyword evidence="3" id="KW-1185">Reference proteome</keyword>
<evidence type="ECO:0000313" key="3">
    <source>
        <dbReference type="Proteomes" id="UP000008385"/>
    </source>
</evidence>
<dbReference type="Proteomes" id="UP000008385">
    <property type="component" value="Chromosome"/>
</dbReference>
<gene>
    <name evidence="2" type="ordered locus">Rta_14510</name>
</gene>
<accession>F5Y477</accession>
<dbReference type="HOGENOM" id="CLU_122357_0_1_4"/>
<dbReference type="KEGG" id="rta:Rta_14510"/>
<dbReference type="STRING" id="365046.Rta_14510"/>
<dbReference type="PATRIC" id="fig|365046.3.peg.1480"/>
<keyword evidence="1" id="KW-1133">Transmembrane helix</keyword>
<evidence type="ECO:0000313" key="2">
    <source>
        <dbReference type="EMBL" id="AEG92542.1"/>
    </source>
</evidence>
<feature type="transmembrane region" description="Helical" evidence="1">
    <location>
        <begin position="29"/>
        <end position="49"/>
    </location>
</feature>
<keyword evidence="1" id="KW-0472">Membrane</keyword>
<proteinExistence type="predicted"/>
<dbReference type="AlphaFoldDB" id="F5Y477"/>
<reference evidence="2 3" key="2">
    <citation type="journal article" date="2011" name="PLoS ONE">
        <title>The Cyst-Dividing Bacterium Ramlibacter tataouinensis TTB310 Genome Reveals a Well-Stocked Toolbox for Adaptation to a Desert Environment.</title>
        <authorList>
            <person name="De Luca G."/>
            <person name="Barakat M."/>
            <person name="Ortet P."/>
            <person name="Fochesato S."/>
            <person name="Jourlin-Castelli C."/>
            <person name="Ansaldi M."/>
            <person name="Py B."/>
            <person name="Fichant G."/>
            <person name="Coutinho P.M."/>
            <person name="Voulhoux R."/>
            <person name="Bastien O."/>
            <person name="Marechal E."/>
            <person name="Henrissat B."/>
            <person name="Quentin Y."/>
            <person name="Noirot P."/>
            <person name="Filloux A."/>
            <person name="Mejean V."/>
            <person name="Dubow M.S."/>
            <person name="Barras F."/>
            <person name="Barbe V."/>
            <person name="Weissenbach J."/>
            <person name="Mihalcescu I."/>
            <person name="Vermeglio A."/>
            <person name="Achouak W."/>
            <person name="Heulin T."/>
        </authorList>
    </citation>
    <scope>NUCLEOTIDE SEQUENCE [LARGE SCALE GENOMIC DNA]</scope>
    <source>
        <strain evidence="3">ATCC BAA-407 / DSM 14655 / LMG 21543 / TTB310</strain>
    </source>
</reference>
<dbReference type="Pfam" id="PF09842">
    <property type="entry name" value="DUF2069"/>
    <property type="match status" value="1"/>
</dbReference>
<sequence length="138" mass="15309">MMPSAMHDTSSTAPATRDAPSELRRIRTVAVATLVALIALGLAWELVLAPLRPGGSLWALKVVPLVFPLAGFLRHRMYTYRWVSLLVWLYFAEGVMRAWNDPVAPAWLPLTQVALCLVLFAACAMHVRTRLGWGRKAT</sequence>
<organism evidence="2 3">
    <name type="scientific">Ramlibacter tataouinensis (strain ATCC BAA-407 / DSM 14655 / LMG 21543 / TTB310)</name>
    <dbReference type="NCBI Taxonomy" id="365046"/>
    <lineage>
        <taxon>Bacteria</taxon>
        <taxon>Pseudomonadati</taxon>
        <taxon>Pseudomonadota</taxon>
        <taxon>Betaproteobacteria</taxon>
        <taxon>Burkholderiales</taxon>
        <taxon>Comamonadaceae</taxon>
        <taxon>Ramlibacter</taxon>
    </lineage>
</organism>
<feature type="transmembrane region" description="Helical" evidence="1">
    <location>
        <begin position="106"/>
        <end position="127"/>
    </location>
</feature>
<reference evidence="3" key="1">
    <citation type="submission" date="2006-01" db="EMBL/GenBank/DDBJ databases">
        <title>Genome of the cyst-dividing bacterium Ramlibacter tataouinensis.</title>
        <authorList>
            <person name="Barakat M."/>
            <person name="Ortet P."/>
            <person name="De Luca G."/>
            <person name="Jourlin-Castelli C."/>
            <person name="Ansaldi M."/>
            <person name="Py B."/>
            <person name="Fichant G."/>
            <person name="Coutinho P."/>
            <person name="Voulhoux R."/>
            <person name="Bastien O."/>
            <person name="Roy S."/>
            <person name="Marechal E."/>
            <person name="Henrissat B."/>
            <person name="Quentin Y."/>
            <person name="Noirot P."/>
            <person name="Filloux A."/>
            <person name="Mejean V."/>
            <person name="DuBow M."/>
            <person name="Barras F."/>
            <person name="Heulin T."/>
        </authorList>
    </citation>
    <scope>NUCLEOTIDE SEQUENCE [LARGE SCALE GENOMIC DNA]</scope>
    <source>
        <strain evidence="3">ATCC BAA-407 / DSM 14655 / LMG 21543 / TTB310</strain>
    </source>
</reference>
<dbReference type="InterPro" id="IPR018643">
    <property type="entry name" value="DUF2069_membrane"/>
</dbReference>
<protein>
    <submittedName>
        <fullName evidence="2">Candidate membrane protein</fullName>
    </submittedName>
</protein>